<gene>
    <name evidence="2" type="ORF">RHIZ70_4497</name>
</gene>
<feature type="region of interest" description="Disordered" evidence="1">
    <location>
        <begin position="21"/>
        <end position="40"/>
    </location>
</feature>
<protein>
    <submittedName>
        <fullName evidence="2">Uncharacterized protein</fullName>
    </submittedName>
</protein>
<evidence type="ECO:0000313" key="2">
    <source>
        <dbReference type="EMBL" id="SSC68789.1"/>
    </source>
</evidence>
<dbReference type="AlphaFoldDB" id="A0A376ALW0"/>
<dbReference type="EMBL" id="UEYP01000009">
    <property type="protein sequence ID" value="SSC68789.1"/>
    <property type="molecule type" value="Genomic_DNA"/>
</dbReference>
<keyword evidence="3" id="KW-1185">Reference proteome</keyword>
<name>A0A376ALW0_9HYPH</name>
<evidence type="ECO:0000256" key="1">
    <source>
        <dbReference type="SAM" id="MobiDB-lite"/>
    </source>
</evidence>
<accession>A0A376ALW0</accession>
<evidence type="ECO:0000313" key="3">
    <source>
        <dbReference type="Proteomes" id="UP000254764"/>
    </source>
</evidence>
<reference evidence="3" key="1">
    <citation type="submission" date="2018-07" db="EMBL/GenBank/DDBJ databases">
        <authorList>
            <person name="Peiro R."/>
            <person name="Begona"/>
            <person name="Cbmso G."/>
            <person name="Lopez M."/>
            <person name="Gonzalez S."/>
        </authorList>
    </citation>
    <scope>NUCLEOTIDE SEQUENCE [LARGE SCALE GENOMIC DNA]</scope>
</reference>
<organism evidence="2 3">
    <name type="scientific">Ciceribacter selenitireducens ATCC BAA-1503</name>
    <dbReference type="NCBI Taxonomy" id="1336235"/>
    <lineage>
        <taxon>Bacteria</taxon>
        <taxon>Pseudomonadati</taxon>
        <taxon>Pseudomonadota</taxon>
        <taxon>Alphaproteobacteria</taxon>
        <taxon>Hyphomicrobiales</taxon>
        <taxon>Rhizobiaceae</taxon>
        <taxon>Ciceribacter</taxon>
    </lineage>
</organism>
<proteinExistence type="predicted"/>
<feature type="compositionally biased region" description="Polar residues" evidence="1">
    <location>
        <begin position="21"/>
        <end position="31"/>
    </location>
</feature>
<sequence>MDRAALFYRHPRSVSVLCAASSTRHPTSSTHLPGAPRIKS</sequence>
<dbReference type="Proteomes" id="UP000254764">
    <property type="component" value="Unassembled WGS sequence"/>
</dbReference>